<keyword evidence="1" id="KW-0812">Transmembrane</keyword>
<evidence type="ECO:0000259" key="2">
    <source>
        <dbReference type="Pfam" id="PF08308"/>
    </source>
</evidence>
<organism evidence="3 4">
    <name type="scientific">candidate division WWE3 bacterium RBG_19FT_COMBO_53_11</name>
    <dbReference type="NCBI Taxonomy" id="1802613"/>
    <lineage>
        <taxon>Bacteria</taxon>
        <taxon>Katanobacteria</taxon>
    </lineage>
</organism>
<evidence type="ECO:0000313" key="4">
    <source>
        <dbReference type="Proteomes" id="UP000176583"/>
    </source>
</evidence>
<accession>A0A1F4UJF0</accession>
<keyword evidence="1" id="KW-0472">Membrane</keyword>
<feature type="domain" description="PEGA" evidence="2">
    <location>
        <begin position="42"/>
        <end position="107"/>
    </location>
</feature>
<name>A0A1F4UJF0_UNCKA</name>
<reference evidence="3 4" key="1">
    <citation type="journal article" date="2016" name="Nat. Commun.">
        <title>Thousands of microbial genomes shed light on interconnected biogeochemical processes in an aquifer system.</title>
        <authorList>
            <person name="Anantharaman K."/>
            <person name="Brown C.T."/>
            <person name="Hug L.A."/>
            <person name="Sharon I."/>
            <person name="Castelle C.J."/>
            <person name="Probst A.J."/>
            <person name="Thomas B.C."/>
            <person name="Singh A."/>
            <person name="Wilkins M.J."/>
            <person name="Karaoz U."/>
            <person name="Brodie E.L."/>
            <person name="Williams K.H."/>
            <person name="Hubbard S.S."/>
            <person name="Banfield J.F."/>
        </authorList>
    </citation>
    <scope>NUCLEOTIDE SEQUENCE [LARGE SCALE GENOMIC DNA]</scope>
</reference>
<dbReference type="InterPro" id="IPR013229">
    <property type="entry name" value="PEGA"/>
</dbReference>
<dbReference type="Proteomes" id="UP000176583">
    <property type="component" value="Unassembled WGS sequence"/>
</dbReference>
<dbReference type="STRING" id="1802613.A2V54_02760"/>
<dbReference type="AlphaFoldDB" id="A0A1F4UJF0"/>
<dbReference type="Pfam" id="PF08308">
    <property type="entry name" value="PEGA"/>
    <property type="match status" value="1"/>
</dbReference>
<evidence type="ECO:0000313" key="3">
    <source>
        <dbReference type="EMBL" id="OGC44992.1"/>
    </source>
</evidence>
<dbReference type="SUPFAM" id="SSF82171">
    <property type="entry name" value="DPP6 N-terminal domain-like"/>
    <property type="match status" value="1"/>
</dbReference>
<keyword evidence="1" id="KW-1133">Transmembrane helix</keyword>
<sequence length="367" mass="40097">MRNNPWTIFGILAIMIAITAGIILYASGFRLDLGQGGFAKTGMILVKSVPDGAKVFLDEELAGATDFTLGSLKPKTYHLKIEKEGYLSWEEDVEVKEELITGVTVILPPISPSLKAITQNGAKLVTPSASGTKAAFLSGDTLFLLPLNNPFLGFLRTRPQKIAQETDDFLFSKVTKIEFSPNEDQILLIAGSKSSLFPTQTGATATKVDNVAVLRARWQILIMEQRAEAVKTLGIPDEFKDLALTMASVWSPDENKFLYEKSEGGKRQFWVANFTDPLPVGEETNLKILETEDKNLKLFWLANSQNFIVVAGNTVSIMDLDGSNQREIFSGTLGEKVALSSTDLAQVIIVTSISSKSPANLYGISLR</sequence>
<protein>
    <recommendedName>
        <fullName evidence="2">PEGA domain-containing protein</fullName>
    </recommendedName>
</protein>
<dbReference type="EMBL" id="MEUW01000001">
    <property type="protein sequence ID" value="OGC44992.1"/>
    <property type="molecule type" value="Genomic_DNA"/>
</dbReference>
<gene>
    <name evidence="3" type="ORF">A2V54_02760</name>
</gene>
<evidence type="ECO:0000256" key="1">
    <source>
        <dbReference type="SAM" id="Phobius"/>
    </source>
</evidence>
<comment type="caution">
    <text evidence="3">The sequence shown here is derived from an EMBL/GenBank/DDBJ whole genome shotgun (WGS) entry which is preliminary data.</text>
</comment>
<proteinExistence type="predicted"/>
<feature type="transmembrane region" description="Helical" evidence="1">
    <location>
        <begin position="6"/>
        <end position="26"/>
    </location>
</feature>